<dbReference type="InterPro" id="IPR010060">
    <property type="entry name" value="NRPS_synth"/>
</dbReference>
<dbReference type="Pfam" id="PF13193">
    <property type="entry name" value="AMP-binding_C"/>
    <property type="match status" value="2"/>
</dbReference>
<comment type="cofactor">
    <cofactor evidence="1">
        <name>pantetheine 4'-phosphate</name>
        <dbReference type="ChEBI" id="CHEBI:47942"/>
    </cofactor>
</comment>
<dbReference type="FunFam" id="1.10.1200.10:FF:000016">
    <property type="entry name" value="Non-ribosomal peptide synthase"/>
    <property type="match status" value="1"/>
</dbReference>
<dbReference type="FunFam" id="1.10.1200.10:FF:000005">
    <property type="entry name" value="Nonribosomal peptide synthetase 1"/>
    <property type="match status" value="1"/>
</dbReference>
<evidence type="ECO:0000256" key="6">
    <source>
        <dbReference type="ARBA" id="ARBA00023194"/>
    </source>
</evidence>
<dbReference type="Pfam" id="PF00501">
    <property type="entry name" value="AMP-binding"/>
    <property type="match status" value="2"/>
</dbReference>
<dbReference type="NCBIfam" id="TIGR01720">
    <property type="entry name" value="NRPS-para261"/>
    <property type="match status" value="1"/>
</dbReference>
<feature type="region of interest" description="Disordered" evidence="7">
    <location>
        <begin position="19"/>
        <end position="42"/>
    </location>
</feature>
<dbReference type="InterPro" id="IPR010071">
    <property type="entry name" value="AA_adenyl_dom"/>
</dbReference>
<dbReference type="InterPro" id="IPR006162">
    <property type="entry name" value="Ppantetheine_attach_site"/>
</dbReference>
<dbReference type="InterPro" id="IPR023213">
    <property type="entry name" value="CAT-like_dom_sf"/>
</dbReference>
<dbReference type="CDD" id="cd19540">
    <property type="entry name" value="LCL_NRPS-like"/>
    <property type="match status" value="2"/>
</dbReference>
<reference evidence="9 10" key="1">
    <citation type="submission" date="2017-09" db="EMBL/GenBank/DDBJ databases">
        <authorList>
            <person name="Lee N."/>
            <person name="Cho B.-K."/>
        </authorList>
    </citation>
    <scope>NUCLEOTIDE SEQUENCE [LARGE SCALE GENOMIC DNA]</scope>
    <source>
        <strain evidence="9 10">ATCC 12853</strain>
    </source>
</reference>
<feature type="domain" description="Carrier" evidence="8">
    <location>
        <begin position="2051"/>
        <end position="2125"/>
    </location>
</feature>
<dbReference type="PROSITE" id="PS00455">
    <property type="entry name" value="AMP_BINDING"/>
    <property type="match status" value="1"/>
</dbReference>
<dbReference type="InterPro" id="IPR001242">
    <property type="entry name" value="Condensation_dom"/>
</dbReference>
<keyword evidence="10" id="KW-1185">Reference proteome</keyword>
<dbReference type="PROSITE" id="PS50075">
    <property type="entry name" value="CARRIER"/>
    <property type="match status" value="2"/>
</dbReference>
<dbReference type="GO" id="GO:0005829">
    <property type="term" value="C:cytosol"/>
    <property type="evidence" value="ECO:0007669"/>
    <property type="project" value="TreeGrafter"/>
</dbReference>
<feature type="compositionally biased region" description="Polar residues" evidence="7">
    <location>
        <begin position="767"/>
        <end position="783"/>
    </location>
</feature>
<dbReference type="SUPFAM" id="SSF56801">
    <property type="entry name" value="Acetyl-CoA synthetase-like"/>
    <property type="match status" value="2"/>
</dbReference>
<organism evidence="9 10">
    <name type="scientific">Streptomyces kanamyceticus</name>
    <dbReference type="NCBI Taxonomy" id="1967"/>
    <lineage>
        <taxon>Bacteria</taxon>
        <taxon>Bacillati</taxon>
        <taxon>Actinomycetota</taxon>
        <taxon>Actinomycetes</taxon>
        <taxon>Kitasatosporales</taxon>
        <taxon>Streptomycetaceae</taxon>
        <taxon>Streptomyces</taxon>
    </lineage>
</organism>
<dbReference type="InterPro" id="IPR020806">
    <property type="entry name" value="PKS_PP-bd"/>
</dbReference>
<dbReference type="InterPro" id="IPR000873">
    <property type="entry name" value="AMP-dep_synth/lig_dom"/>
</dbReference>
<dbReference type="NCBIfam" id="TIGR01733">
    <property type="entry name" value="AA-adenyl-dom"/>
    <property type="match status" value="2"/>
</dbReference>
<dbReference type="EMBL" id="CP023699">
    <property type="protein sequence ID" value="QEU96021.1"/>
    <property type="molecule type" value="Genomic_DNA"/>
</dbReference>
<dbReference type="Gene3D" id="3.30.559.30">
    <property type="entry name" value="Nonribosomal peptide synthetase, condensation domain"/>
    <property type="match status" value="3"/>
</dbReference>
<dbReference type="SMART" id="SM00823">
    <property type="entry name" value="PKS_PP"/>
    <property type="match status" value="2"/>
</dbReference>
<keyword evidence="6" id="KW-0045">Antibiotic biosynthesis</keyword>
<dbReference type="GO" id="GO:0031177">
    <property type="term" value="F:phosphopantetheine binding"/>
    <property type="evidence" value="ECO:0007669"/>
    <property type="project" value="InterPro"/>
</dbReference>
<dbReference type="CDD" id="cd12117">
    <property type="entry name" value="A_NRPS_Srf_like"/>
    <property type="match status" value="1"/>
</dbReference>
<dbReference type="GO" id="GO:0072330">
    <property type="term" value="P:monocarboxylic acid biosynthetic process"/>
    <property type="evidence" value="ECO:0007669"/>
    <property type="project" value="UniProtKB-ARBA"/>
</dbReference>
<dbReference type="GO" id="GO:0044550">
    <property type="term" value="P:secondary metabolite biosynthetic process"/>
    <property type="evidence" value="ECO:0007669"/>
    <property type="project" value="TreeGrafter"/>
</dbReference>
<dbReference type="Gene3D" id="3.30.300.30">
    <property type="match status" value="2"/>
</dbReference>
<dbReference type="Gene3D" id="3.30.559.10">
    <property type="entry name" value="Chloramphenicol acetyltransferase-like domain"/>
    <property type="match status" value="3"/>
</dbReference>
<evidence type="ECO:0000313" key="9">
    <source>
        <dbReference type="EMBL" id="QEU96021.1"/>
    </source>
</evidence>
<evidence type="ECO:0000256" key="7">
    <source>
        <dbReference type="SAM" id="MobiDB-lite"/>
    </source>
</evidence>
<dbReference type="FunFam" id="3.40.50.980:FF:000001">
    <property type="entry name" value="Non-ribosomal peptide synthetase"/>
    <property type="match status" value="2"/>
</dbReference>
<dbReference type="FunFam" id="2.30.38.10:FF:000001">
    <property type="entry name" value="Non-ribosomal peptide synthetase PvdI"/>
    <property type="match status" value="2"/>
</dbReference>
<comment type="similarity">
    <text evidence="2">Belongs to the ATP-dependent AMP-binding enzyme family.</text>
</comment>
<evidence type="ECO:0000313" key="10">
    <source>
        <dbReference type="Proteomes" id="UP000325529"/>
    </source>
</evidence>
<gene>
    <name evidence="9" type="ORF">CP970_38400</name>
</gene>
<dbReference type="CDD" id="cd05930">
    <property type="entry name" value="A_NRPS"/>
    <property type="match status" value="1"/>
</dbReference>
<dbReference type="Gene3D" id="2.30.38.10">
    <property type="entry name" value="Luciferase, Domain 3"/>
    <property type="match status" value="2"/>
</dbReference>
<dbReference type="KEGG" id="ska:CP970_38400"/>
<dbReference type="SMART" id="SM01294">
    <property type="entry name" value="PKS_PP_betabranch"/>
    <property type="match status" value="1"/>
</dbReference>
<dbReference type="GO" id="GO:0017000">
    <property type="term" value="P:antibiotic biosynthetic process"/>
    <property type="evidence" value="ECO:0007669"/>
    <property type="project" value="UniProtKB-KW"/>
</dbReference>
<dbReference type="InterPro" id="IPR009081">
    <property type="entry name" value="PP-bd_ACP"/>
</dbReference>
<dbReference type="GO" id="GO:0043041">
    <property type="term" value="P:amino acid activation for nonribosomal peptide biosynthetic process"/>
    <property type="evidence" value="ECO:0007669"/>
    <property type="project" value="TreeGrafter"/>
</dbReference>
<dbReference type="Pfam" id="PF00668">
    <property type="entry name" value="Condensation"/>
    <property type="match status" value="3"/>
</dbReference>
<dbReference type="RefSeq" id="WP_079043366.1">
    <property type="nucleotide sequence ID" value="NZ_CP023699.1"/>
</dbReference>
<dbReference type="Gene3D" id="3.40.50.980">
    <property type="match status" value="4"/>
</dbReference>
<keyword evidence="4" id="KW-0597">Phosphoprotein</keyword>
<evidence type="ECO:0000259" key="8">
    <source>
        <dbReference type="PROSITE" id="PS50075"/>
    </source>
</evidence>
<protein>
    <submittedName>
        <fullName evidence="9">Non-ribosomal peptide synthetase</fullName>
    </submittedName>
</protein>
<keyword evidence="5" id="KW-0677">Repeat</keyword>
<dbReference type="Pfam" id="PF00550">
    <property type="entry name" value="PP-binding"/>
    <property type="match status" value="2"/>
</dbReference>
<feature type="domain" description="Carrier" evidence="8">
    <location>
        <begin position="992"/>
        <end position="1067"/>
    </location>
</feature>
<dbReference type="GO" id="GO:0003824">
    <property type="term" value="F:catalytic activity"/>
    <property type="evidence" value="ECO:0007669"/>
    <property type="project" value="InterPro"/>
</dbReference>
<dbReference type="FunFam" id="3.40.50.12780:FF:000012">
    <property type="entry name" value="Non-ribosomal peptide synthetase"/>
    <property type="match status" value="2"/>
</dbReference>
<proteinExistence type="inferred from homology"/>
<dbReference type="InterPro" id="IPR020845">
    <property type="entry name" value="AMP-binding_CS"/>
</dbReference>
<dbReference type="InterPro" id="IPR036736">
    <property type="entry name" value="ACP-like_sf"/>
</dbReference>
<name>A0A5J6GPI1_STRKN</name>
<evidence type="ECO:0000256" key="1">
    <source>
        <dbReference type="ARBA" id="ARBA00001957"/>
    </source>
</evidence>
<evidence type="ECO:0000256" key="4">
    <source>
        <dbReference type="ARBA" id="ARBA00022553"/>
    </source>
</evidence>
<dbReference type="InterPro" id="IPR045851">
    <property type="entry name" value="AMP-bd_C_sf"/>
</dbReference>
<feature type="region of interest" description="Disordered" evidence="7">
    <location>
        <begin position="767"/>
        <end position="795"/>
    </location>
</feature>
<dbReference type="Proteomes" id="UP000325529">
    <property type="component" value="Chromosome"/>
</dbReference>
<dbReference type="Gene3D" id="1.10.1200.10">
    <property type="entry name" value="ACP-like"/>
    <property type="match status" value="2"/>
</dbReference>
<evidence type="ECO:0000256" key="3">
    <source>
        <dbReference type="ARBA" id="ARBA00022450"/>
    </source>
</evidence>
<dbReference type="SUPFAM" id="SSF47336">
    <property type="entry name" value="ACP-like"/>
    <property type="match status" value="2"/>
</dbReference>
<dbReference type="PANTHER" id="PTHR45527">
    <property type="entry name" value="NONRIBOSOMAL PEPTIDE SYNTHETASE"/>
    <property type="match status" value="1"/>
</dbReference>
<sequence>MIPLSFSQLRFWFQGEFQGDSSNHGDSSKEINSGRESPVASVPLRLSGPLDTNALRTALRDVVTRHEILRTVFPVTDGVPRQEILDAAAVRLDVPVREARPDELPRLVAEAQEEDFDLASELPLRAALFGTGPQEHVLVATFHHIVFDGWSTAPFVRDLALAYRARTDGLAPEWPELPVQYADFTLWQREVLGDPADPDSHFSQQLVYWTKTLAGVPAELALPVDRPRPAAATHRAGAVPFRLGAEVRQRIASVARAYDASVFMVLHAGLAGLLHRLGAGTDIPVGSPVAGRTDTDLEDLVGCFVNTVVIRTDTASDPAFGELVRRVRSAVLSALDHQDVPFEQVVEAVNPPRSAARHPLFQVMLSLQNSTSEPPRMPGLGVRTLAQGRDRALTFDLLLDVTEGTGGAEGASGIEGRLVYAEDLFDRATAERLAHRLEDFLTQATADPALPIGLLDVVPPAERRTILEEWQGLDLPIPAGSVPERFRHRAATAPDATAVICGDTRMTYAELDERSDRTARWLIHHGAGPERFVAVAMERSADLVVALLAVLKAGAAYLPLDPRSPDGRLHTVLDGARPSLLLADAASRERAVGLVAPYADVPVLTIGDVPQQSVGEAELPYVAEDQAAYAMFTSGSTGTPKGVLVTHRNIVALTADPSLADGDHARVLAHSPHSFDASTYELWVPLLGGGTVVVAPARDSVARALEEAVPEHGATGAFLTAALFDSLVAEGSSALRSLRHVWVGGEEPSAAAVRRFIEEYPETSLTNAYGPTENTTFSTTQPLRPSGYSGGRPPIGRPMANTRVYVLDGGLRPVPPGVVGELHLSGAGLARGYLGRPDLTAERFVADPFGAPGTRMYRTGDLVRWTAHGTLAFVGRTDEQVKVRGFRIEPGEIEAALAGAPSVGQVAVMVRDMASGERQLVAYAVPTDTADPADAGSLGRELVSRAAELLPDYMIPAVVVLPDGLPLTANGKLDRAALPAPDSSTAPPRAREPRTPVEKALCELYADVLSLPHVGVDDSFFDLGGHSLLAIRLVGRLRSVLGAEVGMRTIFEAPTPAALAERFAPAPGGPGRLSARRPRPGRLPLSFSQLRFWFQGELADGADAHAITMGLRLTGRLDPVALRTALRDVAGRHESLRSVFPARDGVPQQVVLDEEAARLELPVRDVAPDAVTAALAAASGHVFDLAHETPLRAELLATGPTEHVLVLTVHHIAFDGWSAAPFLRDLSTAYAARLSGHAPRWDELPVQYADFTLWQREALGESTDPESTLMEQLAHWTSVLDGMPEEIALPADRPRPATASHRMGSVALRVGPREHRLLAELAKDRGASLFMVLHAALAGLLHRLGAGTDIPVGSPVAGRTDAALEDLVGCFLNTVVIRTDASGDPSLSELTDRARTAVLAALDHQEVPFERLVEAVDPTRSATRHPLFQVMLSLQNNAAAAAELPGLDVTALDDGRDPAVPFDLLFDVAESASDEGLTGRLSYAEDLFDRATGERIARCFERFLAGALAAPTRPVGQVEIISPAERDAVLGEWNGRACEPTPGSLPRWFRAQAARTPDAIAVIHGRAQLTYAELDARAGHLARQLLARGAGPERLVGVVMDRSPDLLVALLAVHRTGAAQLPLDPRHPKARLDAIIADAAPALVLCDTAAREALGGADWLAVDDDPHLRDAIADLSADGLAGEAERTDPDSAAYVLYTSGTTGRPKGVTVTHGNLAQLLDAMRHRTAATAADRLLAVTTVAFDIAQLELMLPLLVGAAVVIASEEDVRDPQALGQLIERHAVTVLQATPSLWSGLVDSAPEAVRGLRVLVGGERLPGALAAALRALADDVTNVYGPTETTIWSLAAPIDQGNEQRPPIGSPLPNTWVRVLDPGLRLAPVGVVGELYLAGSGVARGYLGRPGRTAERFVADPFGAPGTRMYRTGDLVRWTADGDLDFVGRADDQIKIRGFRIEPGEVEAVLTGHPAVSRAAALVREDANGTPRLTAYAAPARGAATEDLAGELARRAARLLPDYMVPTVVVLPEGLPLTPNGKLDRAALPAPDFAAVTTARAPRTPAETLLCELFADILGLPRVGVDDSFFDLGGDSIVAIRLVARARARGLGISARDVFRHKTVAELAQHARERAPRTKTKTRAKAEAEAEAGVTTAGRAVPLTPIIRWQRDRGGPVDGFHQSVLLRTPAALRLPQLVAVLQSLLDRHDALRMRLDRAERWRLDVLPRGSVDASGRVVRVDATGLTGDELAELVRTQADLARRRLGPGEGNMVQAVWFDAGARQSGRLLLVINHLVVDGISWRILLQDLRTSWESMKPVGSDLAARSSLTPGLVPSLGISPGISFAEWGDLLTRTAPGRRPELPFWKGLMEGAEDLVPGPGLDSARDVLCSQGTVTRTLSPELTDALLTRVPAAFGTGVNAVLLSALGLAVHRWRSTHLPGSTAPFLVDVEGHGREELADGLDLSSTVGWFTSMFPVRLGRPESGPDGGARSLQEQLSAMPDKGIGYGLLRYLDPETAPELAELPRAQVLFNYLGRFERSADAAWGLASEAGAVGGGGDPDMPLTHLLEVSAVAIDTPDGTELRATWAYPSALIEKPLVAELADGWFAALTAMTVRAEGTGRTA</sequence>
<dbReference type="PROSITE" id="PS00012">
    <property type="entry name" value="PHOSPHOPANTETHEINE"/>
    <property type="match status" value="2"/>
</dbReference>
<dbReference type="PANTHER" id="PTHR45527:SF1">
    <property type="entry name" value="FATTY ACID SYNTHASE"/>
    <property type="match status" value="1"/>
</dbReference>
<dbReference type="SUPFAM" id="SSF52777">
    <property type="entry name" value="CoA-dependent acyltransferases"/>
    <property type="match status" value="6"/>
</dbReference>
<dbReference type="OrthoDB" id="2472181at2"/>
<dbReference type="InterPro" id="IPR025110">
    <property type="entry name" value="AMP-bd_C"/>
</dbReference>
<keyword evidence="3" id="KW-0596">Phosphopantetheine</keyword>
<evidence type="ECO:0000256" key="5">
    <source>
        <dbReference type="ARBA" id="ARBA00022737"/>
    </source>
</evidence>
<dbReference type="GO" id="GO:0008610">
    <property type="term" value="P:lipid biosynthetic process"/>
    <property type="evidence" value="ECO:0007669"/>
    <property type="project" value="UniProtKB-ARBA"/>
</dbReference>
<accession>A0A5J6GPI1</accession>
<evidence type="ECO:0000256" key="2">
    <source>
        <dbReference type="ARBA" id="ARBA00006432"/>
    </source>
</evidence>